<evidence type="ECO:0000256" key="5">
    <source>
        <dbReference type="SAM" id="Phobius"/>
    </source>
</evidence>
<dbReference type="SUPFAM" id="SSF81338">
    <property type="entry name" value="Aquaporin-like"/>
    <property type="match status" value="1"/>
</dbReference>
<dbReference type="InterPro" id="IPR023271">
    <property type="entry name" value="Aquaporin-like"/>
</dbReference>
<keyword evidence="2 5" id="KW-0812">Transmembrane</keyword>
<dbReference type="InterPro" id="IPR034294">
    <property type="entry name" value="Aquaporin_transptr"/>
</dbReference>
<reference evidence="6 7" key="1">
    <citation type="submission" date="2019-07" db="EMBL/GenBank/DDBJ databases">
        <title>De Novo Assembly of kiwifruit Actinidia rufa.</title>
        <authorList>
            <person name="Sugita-Konishi S."/>
            <person name="Sato K."/>
            <person name="Mori E."/>
            <person name="Abe Y."/>
            <person name="Kisaki G."/>
            <person name="Hamano K."/>
            <person name="Suezawa K."/>
            <person name="Otani M."/>
            <person name="Fukuda T."/>
            <person name="Manabe T."/>
            <person name="Gomi K."/>
            <person name="Tabuchi M."/>
            <person name="Akimitsu K."/>
            <person name="Kataoka I."/>
        </authorList>
    </citation>
    <scope>NUCLEOTIDE SEQUENCE [LARGE SCALE GENOMIC DNA]</scope>
    <source>
        <strain evidence="7">cv. Fuchu</strain>
    </source>
</reference>
<feature type="transmembrane region" description="Helical" evidence="5">
    <location>
        <begin position="20"/>
        <end position="45"/>
    </location>
</feature>
<dbReference type="Proteomes" id="UP000585474">
    <property type="component" value="Unassembled WGS sequence"/>
</dbReference>
<accession>A0A7J0GZJ2</accession>
<evidence type="ECO:0000313" key="7">
    <source>
        <dbReference type="Proteomes" id="UP000585474"/>
    </source>
</evidence>
<evidence type="ECO:0000256" key="1">
    <source>
        <dbReference type="ARBA" id="ARBA00004141"/>
    </source>
</evidence>
<dbReference type="OrthoDB" id="3222at2759"/>
<organism evidence="6 7">
    <name type="scientific">Actinidia rufa</name>
    <dbReference type="NCBI Taxonomy" id="165716"/>
    <lineage>
        <taxon>Eukaryota</taxon>
        <taxon>Viridiplantae</taxon>
        <taxon>Streptophyta</taxon>
        <taxon>Embryophyta</taxon>
        <taxon>Tracheophyta</taxon>
        <taxon>Spermatophyta</taxon>
        <taxon>Magnoliopsida</taxon>
        <taxon>eudicotyledons</taxon>
        <taxon>Gunneridae</taxon>
        <taxon>Pentapetalae</taxon>
        <taxon>asterids</taxon>
        <taxon>Ericales</taxon>
        <taxon>Actinidiaceae</taxon>
        <taxon>Actinidia</taxon>
    </lineage>
</organism>
<dbReference type="AlphaFoldDB" id="A0A7J0GZJ2"/>
<proteinExistence type="predicted"/>
<name>A0A7J0GZJ2_9ERIC</name>
<gene>
    <name evidence="6" type="ORF">Acr_25g0006250</name>
</gene>
<protein>
    <submittedName>
        <fullName evidence="6">Tonoplast intrinsic protein 41</fullName>
    </submittedName>
</protein>
<dbReference type="EMBL" id="BJWL01000025">
    <property type="protein sequence ID" value="GFZ16216.1"/>
    <property type="molecule type" value="Genomic_DNA"/>
</dbReference>
<sequence length="160" mass="17623">MASALLEIKVDKYGTPVHTLAVGMGYLQGVIMEIVLTFSLLFTVYTTIVDPKKGFLDGLGPLPSWARSWGQHHGWWGLLGDLHEPGKVLWAGHGEWGLEPITGSTGLGRLLVVGFTGLFYKNCFIVRSHVPFAKRRGDFPSLEAKVYVFVVTCDTLCVIM</sequence>
<keyword evidence="3 5" id="KW-1133">Transmembrane helix</keyword>
<keyword evidence="4 5" id="KW-0472">Membrane</keyword>
<keyword evidence="7" id="KW-1185">Reference proteome</keyword>
<dbReference type="GO" id="GO:0016020">
    <property type="term" value="C:membrane"/>
    <property type="evidence" value="ECO:0007669"/>
    <property type="project" value="UniProtKB-SubCell"/>
</dbReference>
<dbReference type="Gene3D" id="1.20.1080.10">
    <property type="entry name" value="Glycerol uptake facilitator protein"/>
    <property type="match status" value="1"/>
</dbReference>
<evidence type="ECO:0000256" key="2">
    <source>
        <dbReference type="ARBA" id="ARBA00022692"/>
    </source>
</evidence>
<dbReference type="PANTHER" id="PTHR45665">
    <property type="entry name" value="AQUAPORIN-8"/>
    <property type="match status" value="1"/>
</dbReference>
<dbReference type="GO" id="GO:0015250">
    <property type="term" value="F:water channel activity"/>
    <property type="evidence" value="ECO:0007669"/>
    <property type="project" value="TreeGrafter"/>
</dbReference>
<comment type="subcellular location">
    <subcellularLocation>
        <location evidence="1">Membrane</location>
        <topology evidence="1">Multi-pass membrane protein</topology>
    </subcellularLocation>
</comment>
<evidence type="ECO:0000256" key="3">
    <source>
        <dbReference type="ARBA" id="ARBA00022989"/>
    </source>
</evidence>
<evidence type="ECO:0000313" key="6">
    <source>
        <dbReference type="EMBL" id="GFZ16216.1"/>
    </source>
</evidence>
<evidence type="ECO:0000256" key="4">
    <source>
        <dbReference type="ARBA" id="ARBA00023136"/>
    </source>
</evidence>
<comment type="caution">
    <text evidence="6">The sequence shown here is derived from an EMBL/GenBank/DDBJ whole genome shotgun (WGS) entry which is preliminary data.</text>
</comment>
<dbReference type="PANTHER" id="PTHR45665:SF26">
    <property type="entry name" value="AQUAPORIN TIP4-1"/>
    <property type="match status" value="1"/>
</dbReference>